<name>A0A285URQ4_9BACL</name>
<dbReference type="RefSeq" id="WP_097151126.1">
    <property type="nucleotide sequence ID" value="NZ_OBQC01000021.1"/>
</dbReference>
<dbReference type="EMBL" id="OBQC01000021">
    <property type="protein sequence ID" value="SOC44509.1"/>
    <property type="molecule type" value="Genomic_DNA"/>
</dbReference>
<evidence type="ECO:0000313" key="2">
    <source>
        <dbReference type="Proteomes" id="UP000219252"/>
    </source>
</evidence>
<dbReference type="OrthoDB" id="9929603at2"/>
<proteinExistence type="predicted"/>
<keyword evidence="2" id="KW-1185">Reference proteome</keyword>
<dbReference type="AlphaFoldDB" id="A0A285URQ4"/>
<organism evidence="1 2">
    <name type="scientific">Ureibacillus acetophenoni</name>
    <dbReference type="NCBI Taxonomy" id="614649"/>
    <lineage>
        <taxon>Bacteria</taxon>
        <taxon>Bacillati</taxon>
        <taxon>Bacillota</taxon>
        <taxon>Bacilli</taxon>
        <taxon>Bacillales</taxon>
        <taxon>Caryophanaceae</taxon>
        <taxon>Ureibacillus</taxon>
    </lineage>
</organism>
<protein>
    <submittedName>
        <fullName evidence="1">Uncharacterized protein</fullName>
    </submittedName>
</protein>
<dbReference type="Proteomes" id="UP000219252">
    <property type="component" value="Unassembled WGS sequence"/>
</dbReference>
<sequence length="60" mass="6953">MVLIVTIPKLEKKNKPRVKVEKRNLVKAKRVTQLSECSMSQSSKKIKDLNEKVLKYIANQ</sequence>
<evidence type="ECO:0000313" key="1">
    <source>
        <dbReference type="EMBL" id="SOC44509.1"/>
    </source>
</evidence>
<accession>A0A285URQ4</accession>
<gene>
    <name evidence="1" type="ORF">SAMN05877842_1218</name>
</gene>
<reference evidence="2" key="1">
    <citation type="submission" date="2017-08" db="EMBL/GenBank/DDBJ databases">
        <authorList>
            <person name="Varghese N."/>
            <person name="Submissions S."/>
        </authorList>
    </citation>
    <scope>NUCLEOTIDE SEQUENCE [LARGE SCALE GENOMIC DNA]</scope>
    <source>
        <strain evidence="2">JC23</strain>
    </source>
</reference>